<dbReference type="InterPro" id="IPR038591">
    <property type="entry name" value="NolW-like_sf"/>
</dbReference>
<accession>A0A517QN25</accession>
<keyword evidence="2" id="KW-0812">Transmembrane</keyword>
<dbReference type="AlphaFoldDB" id="A0A517QN25"/>
<keyword evidence="5" id="KW-1185">Reference proteome</keyword>
<feature type="domain" description="Peptidase M56" evidence="3">
    <location>
        <begin position="133"/>
        <end position="321"/>
    </location>
</feature>
<keyword evidence="2" id="KW-0472">Membrane</keyword>
<organism evidence="4 5">
    <name type="scientific">Thalassoglobus polymorphus</name>
    <dbReference type="NCBI Taxonomy" id="2527994"/>
    <lineage>
        <taxon>Bacteria</taxon>
        <taxon>Pseudomonadati</taxon>
        <taxon>Planctomycetota</taxon>
        <taxon>Planctomycetia</taxon>
        <taxon>Planctomycetales</taxon>
        <taxon>Planctomycetaceae</taxon>
        <taxon>Thalassoglobus</taxon>
    </lineage>
</organism>
<protein>
    <submittedName>
        <fullName evidence="4">Regulatory protein BlaR1</fullName>
    </submittedName>
</protein>
<dbReference type="RefSeq" id="WP_145198746.1">
    <property type="nucleotide sequence ID" value="NZ_CP036267.1"/>
</dbReference>
<dbReference type="OrthoDB" id="291597at2"/>
<feature type="transmembrane region" description="Helical" evidence="2">
    <location>
        <begin position="379"/>
        <end position="401"/>
    </location>
</feature>
<dbReference type="InterPro" id="IPR052173">
    <property type="entry name" value="Beta-lactam_resp_regulator"/>
</dbReference>
<dbReference type="Pfam" id="PF05569">
    <property type="entry name" value="Peptidase_M56"/>
    <property type="match status" value="1"/>
</dbReference>
<dbReference type="EMBL" id="CP036267">
    <property type="protein sequence ID" value="QDT33039.1"/>
    <property type="molecule type" value="Genomic_DNA"/>
</dbReference>
<feature type="compositionally biased region" description="Polar residues" evidence="1">
    <location>
        <begin position="589"/>
        <end position="598"/>
    </location>
</feature>
<evidence type="ECO:0000259" key="3">
    <source>
        <dbReference type="Pfam" id="PF05569"/>
    </source>
</evidence>
<sequence length="1196" mass="133621">MFFLSQLDQNLLQNLWLILFHAVWQGALVGFVLWNLQKILRTKSLALRYGIFVTGLWVVLLLPVFTWFVTSGQHPQRSPETTSASISKAEKNSASQISINILDLPYVISNWNSVEPADPFDQRLQAHSRDQISPLLSQPTSDPIDAELAPLTNFRIYTKIIVLTWGLGVLLFSCRLFIGFLWIVSISASRSTLDVGISSRIESLTLSQKWIVTPRLFLSPKVSEAIVVGYLRPMVLIPLSWTTQLTPEALEAVIVHELMHIRRFDLWVILVQRIAETLLFFHPIVWWISKRISIEREHCCDAESVLFLDSNLSYAKALEQVALRLLEQSQTKTLSPRLFNSLLSLNFGGQKMELLARIEHVLQLSSQKRTTISRRPRHAAVMLIIPLMVIGIGFSLVQVFAAEPPLKNLSVEASLQSPQETQAEEPVKQNVEVTVEEIKEKSSTKSVILGVGVESDAEVAGELTLDESNFKKSFTTPLDRKKYQIHIKQENFAVIAKSMQIDSTSKSIRLKQGKLQIRSGESTANLLADQIELRFDVLADALSKTPNFIKATGHVKFSDGNGPNDAQTFMTCDEFAWDLDKNSIQMRGKSTTQDSLNTIPAPKESENKKDVTRNPDELNKLLEDCLKQPIDFTYIGVSLDQALVEIGKNQLKNCLVMDEISLRKAGISLQQELSLQVEGISLGSCLQLILEPYGASFYIDNGNFVVTSKLKATHHRVTRVHNLSRFLNHDGFYQAPRPFDDPKERLKPLIEFLRGESTPWELGKSTAQFKPKSQQLEIIAPQAQQDQTNQRLELLRKVLEGNPDTNFDHLVQKASSTFHNKNNVIEQSLLQLAKQQQILTHQEKIGQNLQQLISLDFEDRPFSELLQHIANHAGINIVIDDAALAEVGISSNEPITVHLDQVSVSTGLNVVLRSLDLSSMIEDEVLKIISSEQAEGEHLVVVYQVEDLTGDAIETNLEIVSLIELLQSVVAPHSWAISGGPGAITSHSATNCLVVRQVRAVHDEIEWLLQELRDARLGKKPESLTAKTPQRTAGVKNLNSSVQFELNNVTLLDALTQIRQQTGIQFYVDQQGLDEAGVSGQTIVTLKTSEAIMIKSGLSLLLTPLGLGYSEDDGLIVISSKQRCAEPHQVRLYSTEGKSFERSGLEEICNELKSKIAPESWDSHGGAGVATFDPESKTLIIRQSDDVHKQIAEYLK</sequence>
<dbReference type="PANTHER" id="PTHR34978">
    <property type="entry name" value="POSSIBLE SENSOR-TRANSDUCER PROTEIN BLAR"/>
    <property type="match status" value="1"/>
</dbReference>
<evidence type="ECO:0000256" key="2">
    <source>
        <dbReference type="SAM" id="Phobius"/>
    </source>
</evidence>
<evidence type="ECO:0000313" key="4">
    <source>
        <dbReference type="EMBL" id="QDT33039.1"/>
    </source>
</evidence>
<reference evidence="4 5" key="1">
    <citation type="submission" date="2019-02" db="EMBL/GenBank/DDBJ databases">
        <title>Deep-cultivation of Planctomycetes and their phenomic and genomic characterization uncovers novel biology.</title>
        <authorList>
            <person name="Wiegand S."/>
            <person name="Jogler M."/>
            <person name="Boedeker C."/>
            <person name="Pinto D."/>
            <person name="Vollmers J."/>
            <person name="Rivas-Marin E."/>
            <person name="Kohn T."/>
            <person name="Peeters S.H."/>
            <person name="Heuer A."/>
            <person name="Rast P."/>
            <person name="Oberbeckmann S."/>
            <person name="Bunk B."/>
            <person name="Jeske O."/>
            <person name="Meyerdierks A."/>
            <person name="Storesund J.E."/>
            <person name="Kallscheuer N."/>
            <person name="Luecker S."/>
            <person name="Lage O.M."/>
            <person name="Pohl T."/>
            <person name="Merkel B.J."/>
            <person name="Hornburger P."/>
            <person name="Mueller R.-W."/>
            <person name="Bruemmer F."/>
            <person name="Labrenz M."/>
            <person name="Spormann A.M."/>
            <person name="Op den Camp H."/>
            <person name="Overmann J."/>
            <person name="Amann R."/>
            <person name="Jetten M.S.M."/>
            <person name="Mascher T."/>
            <person name="Medema M.H."/>
            <person name="Devos D.P."/>
            <person name="Kaster A.-K."/>
            <person name="Ovreas L."/>
            <person name="Rohde M."/>
            <person name="Galperin M.Y."/>
            <person name="Jogler C."/>
        </authorList>
    </citation>
    <scope>NUCLEOTIDE SEQUENCE [LARGE SCALE GENOMIC DNA]</scope>
    <source>
        <strain evidence="4 5">Mal48</strain>
    </source>
</reference>
<dbReference type="Proteomes" id="UP000315724">
    <property type="component" value="Chromosome"/>
</dbReference>
<keyword evidence="2" id="KW-1133">Transmembrane helix</keyword>
<dbReference type="CDD" id="cd07341">
    <property type="entry name" value="M56_BlaR1_MecR1_like"/>
    <property type="match status" value="1"/>
</dbReference>
<proteinExistence type="predicted"/>
<gene>
    <name evidence="4" type="primary">blaR1_1</name>
    <name evidence="4" type="ORF">Mal48_22910</name>
</gene>
<feature type="region of interest" description="Disordered" evidence="1">
    <location>
        <begin position="589"/>
        <end position="611"/>
    </location>
</feature>
<feature type="transmembrane region" description="Helical" evidence="2">
    <location>
        <begin position="46"/>
        <end position="69"/>
    </location>
</feature>
<name>A0A517QN25_9PLAN</name>
<evidence type="ECO:0000313" key="5">
    <source>
        <dbReference type="Proteomes" id="UP000315724"/>
    </source>
</evidence>
<dbReference type="PANTHER" id="PTHR34978:SF3">
    <property type="entry name" value="SLR0241 PROTEIN"/>
    <property type="match status" value="1"/>
</dbReference>
<dbReference type="Gene3D" id="3.30.1370.120">
    <property type="match status" value="1"/>
</dbReference>
<feature type="transmembrane region" description="Helical" evidence="2">
    <location>
        <begin position="160"/>
        <end position="184"/>
    </location>
</feature>
<dbReference type="KEGG" id="tpol:Mal48_22910"/>
<dbReference type="InterPro" id="IPR008756">
    <property type="entry name" value="Peptidase_M56"/>
</dbReference>
<evidence type="ECO:0000256" key="1">
    <source>
        <dbReference type="SAM" id="MobiDB-lite"/>
    </source>
</evidence>
<feature type="transmembrane region" description="Helical" evidence="2">
    <location>
        <begin position="15"/>
        <end position="34"/>
    </location>
</feature>